<dbReference type="FunFam" id="3.40.50.150:FF:000088">
    <property type="entry name" value="Polyamine aminopropyltransferase"/>
    <property type="match status" value="1"/>
</dbReference>
<dbReference type="GO" id="GO:0004766">
    <property type="term" value="F:spermidine synthase activity"/>
    <property type="evidence" value="ECO:0007669"/>
    <property type="project" value="UniProtKB-UniRule"/>
</dbReference>
<dbReference type="NCBIfam" id="TIGR00417">
    <property type="entry name" value="speE"/>
    <property type="match status" value="1"/>
</dbReference>
<dbReference type="InterPro" id="IPR037163">
    <property type="entry name" value="Spermidine_synt_N_sf"/>
</dbReference>
<protein>
    <recommendedName>
        <fullName evidence="6">Polyamine aminopropyltransferase</fullName>
    </recommendedName>
    <alternativeName>
        <fullName evidence="6">Putrescine aminopropyltransferase</fullName>
        <shortName evidence="6">PAPT</shortName>
    </alternativeName>
    <alternativeName>
        <fullName evidence="6">Spermidine synthase</fullName>
        <shortName evidence="6">SPDS</shortName>
        <shortName evidence="6">SPDSY</shortName>
        <ecNumber evidence="6">2.5.1.16</ecNumber>
    </alternativeName>
</protein>
<dbReference type="OrthoDB" id="10538at2157"/>
<name>A0A4P2VHJ0_9ARCH</name>
<comment type="function">
    <text evidence="6">Catalyzes the irreversible transfer of a propylamine group from the amino donor S-adenosylmethioninamine (decarboxy-AdoMet) to putrescine (1,4-diaminobutane) to yield spermidine.</text>
</comment>
<dbReference type="RefSeq" id="WP_174448894.1">
    <property type="nucleotide sequence ID" value="NZ_AP018732.1"/>
</dbReference>
<dbReference type="InterPro" id="IPR030374">
    <property type="entry name" value="PABS"/>
</dbReference>
<comment type="subunit">
    <text evidence="6">Homodimer or homotetramer.</text>
</comment>
<dbReference type="PANTHER" id="PTHR43317">
    <property type="entry name" value="THERMOSPERMINE SYNTHASE ACAULIS5"/>
    <property type="match status" value="1"/>
</dbReference>
<dbReference type="Gene3D" id="2.30.140.10">
    <property type="entry name" value="Spermidine synthase, tetramerisation domain"/>
    <property type="match status" value="1"/>
</dbReference>
<dbReference type="PROSITE" id="PS51006">
    <property type="entry name" value="PABS_2"/>
    <property type="match status" value="1"/>
</dbReference>
<accession>A0A4P2VHJ0</accession>
<comment type="catalytic activity">
    <reaction evidence="6 9">
        <text>S-adenosyl 3-(methylsulfanyl)propylamine + putrescine = S-methyl-5'-thioadenosine + spermidine + H(+)</text>
        <dbReference type="Rhea" id="RHEA:12721"/>
        <dbReference type="ChEBI" id="CHEBI:15378"/>
        <dbReference type="ChEBI" id="CHEBI:17509"/>
        <dbReference type="ChEBI" id="CHEBI:57443"/>
        <dbReference type="ChEBI" id="CHEBI:57834"/>
        <dbReference type="ChEBI" id="CHEBI:326268"/>
        <dbReference type="EC" id="2.5.1.16"/>
    </reaction>
</comment>
<feature type="binding site" evidence="6">
    <location>
        <position position="68"/>
    </location>
    <ligand>
        <name>spermidine</name>
        <dbReference type="ChEBI" id="CHEBI:57834"/>
    </ligand>
</feature>
<evidence type="ECO:0000256" key="4">
    <source>
        <dbReference type="ARBA" id="ARBA00023115"/>
    </source>
</evidence>
<gene>
    <name evidence="6" type="primary">speE</name>
    <name evidence="11" type="ORF">NAS2_1293</name>
</gene>
<dbReference type="PROSITE" id="PS01330">
    <property type="entry name" value="PABS_1"/>
    <property type="match status" value="1"/>
</dbReference>
<dbReference type="InterPro" id="IPR035246">
    <property type="entry name" value="Spermidine_synt_N"/>
</dbReference>
<keyword evidence="3 6" id="KW-0808">Transferase</keyword>
<dbReference type="CDD" id="cd02440">
    <property type="entry name" value="AdoMet_MTases"/>
    <property type="match status" value="1"/>
</dbReference>
<evidence type="ECO:0000256" key="5">
    <source>
        <dbReference type="ARBA" id="ARBA00048874"/>
    </source>
</evidence>
<dbReference type="Proteomes" id="UP000509448">
    <property type="component" value="Chromosome"/>
</dbReference>
<reference evidence="11 12" key="1">
    <citation type="journal article" date="2019" name="ISME J.">
        <title>Isolation and characterization of a thermophilic sulfur- and iron-reducing thaumarchaeote from a terrestrial acidic hot spring.</title>
        <authorList>
            <person name="Kato S."/>
            <person name="Itoh T."/>
            <person name="Yuki M."/>
            <person name="Nagamori M."/>
            <person name="Ohnishi M."/>
            <person name="Uematsu K."/>
            <person name="Suzuki K."/>
            <person name="Takashina T."/>
            <person name="Ohkuma M."/>
        </authorList>
    </citation>
    <scope>NUCLEOTIDE SEQUENCE [LARGE SCALE GENOMIC DNA]</scope>
    <source>
        <strain evidence="11 12">NAS-02</strain>
    </source>
</reference>
<sequence>MTSWKSSYRWVVEWHSPDSGIISVASEILYSGRTKYQEVDIVRNDDYGKMLVLDGKFQSSLSDEFIYHEMLVHPALITQGNPRDVLIVGGGEGATLREVLRYRSVRRAVMVDIDGEVVEICRKYLPEMHQGSFDDPRTTLIIDDGRKFLRETKESFDAVLVDATDPIEGGPSRLLYTVEFYELVRSRLRENGVVATQGTSTFYNASTFARVMNTMRSVFPHVGGYQASIPSYISDWGFVVGSLGRDPASISPEEAEARARELGLSEFKYYEPSHHPYYFWLPPHVRRKVEEEKGVSRDEEPVSVY</sequence>
<feature type="active site" description="Proton acceptor" evidence="6 7">
    <location>
        <position position="162"/>
    </location>
</feature>
<evidence type="ECO:0000256" key="7">
    <source>
        <dbReference type="PROSITE-ProRule" id="PRU00354"/>
    </source>
</evidence>
<dbReference type="EMBL" id="AP018732">
    <property type="protein sequence ID" value="BBE42682.1"/>
    <property type="molecule type" value="Genomic_DNA"/>
</dbReference>
<dbReference type="Gene3D" id="3.40.50.150">
    <property type="entry name" value="Vaccinia Virus protein VP39"/>
    <property type="match status" value="1"/>
</dbReference>
<dbReference type="InterPro" id="IPR001045">
    <property type="entry name" value="Spermi_synthase"/>
</dbReference>
<dbReference type="GO" id="GO:0008295">
    <property type="term" value="P:spermidine biosynthetic process"/>
    <property type="evidence" value="ECO:0007669"/>
    <property type="project" value="UniProtKB-UniRule"/>
</dbReference>
<feature type="binding site" evidence="6">
    <location>
        <begin position="144"/>
        <end position="145"/>
    </location>
    <ligand>
        <name>S-methyl-5'-thioadenosine</name>
        <dbReference type="ChEBI" id="CHEBI:17509"/>
    </ligand>
</feature>
<keyword evidence="6 9" id="KW-0745">Spermidine biosynthesis</keyword>
<dbReference type="NCBIfam" id="NF037959">
    <property type="entry name" value="MFS_SpdSyn"/>
    <property type="match status" value="1"/>
</dbReference>
<dbReference type="Pfam" id="PF01564">
    <property type="entry name" value="Spermine_synth"/>
    <property type="match status" value="1"/>
</dbReference>
<dbReference type="AlphaFoldDB" id="A0A4P2VHJ0"/>
<dbReference type="SUPFAM" id="SSF53335">
    <property type="entry name" value="S-adenosyl-L-methionine-dependent methyltransferases"/>
    <property type="match status" value="1"/>
</dbReference>
<dbReference type="PANTHER" id="PTHR43317:SF1">
    <property type="entry name" value="THERMOSPERMINE SYNTHASE ACAULIS5"/>
    <property type="match status" value="1"/>
</dbReference>
<evidence type="ECO:0000256" key="2">
    <source>
        <dbReference type="ARBA" id="ARBA00022490"/>
    </source>
</evidence>
<dbReference type="InterPro" id="IPR030373">
    <property type="entry name" value="PABS_CS"/>
</dbReference>
<keyword evidence="4 6" id="KW-0620">Polyamine biosynthesis</keyword>
<dbReference type="NCBIfam" id="NF002010">
    <property type="entry name" value="PRK00811.1"/>
    <property type="match status" value="1"/>
</dbReference>
<evidence type="ECO:0000256" key="8">
    <source>
        <dbReference type="RuleBase" id="RU003836"/>
    </source>
</evidence>
<evidence type="ECO:0000256" key="1">
    <source>
        <dbReference type="ARBA" id="ARBA00007867"/>
    </source>
</evidence>
<keyword evidence="12" id="KW-1185">Reference proteome</keyword>
<feature type="binding site" evidence="6">
    <location>
        <position position="112"/>
    </location>
    <ligand>
        <name>S-methyl-5'-thioadenosine</name>
        <dbReference type="ChEBI" id="CHEBI:17509"/>
    </ligand>
</feature>
<feature type="binding site" evidence="6">
    <location>
        <position position="37"/>
    </location>
    <ligand>
        <name>S-methyl-5'-thioadenosine</name>
        <dbReference type="ChEBI" id="CHEBI:17509"/>
    </ligand>
</feature>
<dbReference type="EC" id="2.5.1.16" evidence="6"/>
<comment type="caution">
    <text evidence="6">Lacks conserved residue(s) required for the propagation of feature annotation.</text>
</comment>
<evidence type="ECO:0000313" key="11">
    <source>
        <dbReference type="EMBL" id="BBE42682.1"/>
    </source>
</evidence>
<organism evidence="11 12">
    <name type="scientific">Conexivisphaera calida</name>
    <dbReference type="NCBI Taxonomy" id="1874277"/>
    <lineage>
        <taxon>Archaea</taxon>
        <taxon>Nitrososphaerota</taxon>
        <taxon>Conexivisphaeria</taxon>
        <taxon>Conexivisphaerales</taxon>
        <taxon>Conexivisphaeraceae</taxon>
        <taxon>Conexivisphaera</taxon>
    </lineage>
</organism>
<evidence type="ECO:0000256" key="3">
    <source>
        <dbReference type="ARBA" id="ARBA00022679"/>
    </source>
</evidence>
<evidence type="ECO:0000313" key="12">
    <source>
        <dbReference type="Proteomes" id="UP000509448"/>
    </source>
</evidence>
<evidence type="ECO:0000259" key="10">
    <source>
        <dbReference type="PROSITE" id="PS51006"/>
    </source>
</evidence>
<comment type="catalytic activity">
    <reaction evidence="5">
        <text>S-adenosyl 3-(methylsulfanyl)propylamine + spermidine = thermospermine + S-methyl-5'-thioadenosine + H(+)</text>
        <dbReference type="Rhea" id="RHEA:30515"/>
        <dbReference type="ChEBI" id="CHEBI:15378"/>
        <dbReference type="ChEBI" id="CHEBI:17509"/>
        <dbReference type="ChEBI" id="CHEBI:57443"/>
        <dbReference type="ChEBI" id="CHEBI:57834"/>
        <dbReference type="ChEBI" id="CHEBI:59903"/>
        <dbReference type="EC" id="2.5.1.79"/>
    </reaction>
</comment>
<feature type="binding site" evidence="6">
    <location>
        <position position="171"/>
    </location>
    <ligand>
        <name>S-methyl-5'-thioadenosine</name>
        <dbReference type="ChEBI" id="CHEBI:17509"/>
    </ligand>
</feature>
<comment type="pathway">
    <text evidence="6">Amine and polyamine biosynthesis; spermidine biosynthesis; spermidine from putrescine: step 1/1.</text>
</comment>
<feature type="domain" description="PABS" evidence="10">
    <location>
        <begin position="8"/>
        <end position="243"/>
    </location>
</feature>
<evidence type="ECO:0000256" key="6">
    <source>
        <dbReference type="HAMAP-Rule" id="MF_00198"/>
    </source>
</evidence>
<dbReference type="HAMAP" id="MF_00198">
    <property type="entry name" value="Spermidine_synth"/>
    <property type="match status" value="1"/>
</dbReference>
<keyword evidence="2" id="KW-0963">Cytoplasm</keyword>
<comment type="similarity">
    <text evidence="1 6 8">Belongs to the spermidine/spermine synthase family.</text>
</comment>
<proteinExistence type="inferred from homology"/>
<dbReference type="Pfam" id="PF17284">
    <property type="entry name" value="Spermine_synt_N"/>
    <property type="match status" value="1"/>
</dbReference>
<dbReference type="UniPathway" id="UPA00248">
    <property type="reaction ID" value="UER00314"/>
</dbReference>
<evidence type="ECO:0000256" key="9">
    <source>
        <dbReference type="RuleBase" id="RU003837"/>
    </source>
</evidence>
<feature type="binding site" evidence="6">
    <location>
        <position position="92"/>
    </location>
    <ligand>
        <name>spermidine</name>
        <dbReference type="ChEBI" id="CHEBI:57834"/>
    </ligand>
</feature>
<dbReference type="GO" id="GO:0010487">
    <property type="term" value="F:thermospermine synthase activity"/>
    <property type="evidence" value="ECO:0007669"/>
    <property type="project" value="UniProtKB-EC"/>
</dbReference>
<dbReference type="GeneID" id="55585106"/>
<dbReference type="InterPro" id="IPR029063">
    <property type="entry name" value="SAM-dependent_MTases_sf"/>
</dbReference>
<dbReference type="KEGG" id="ccai:NAS2_1293"/>